<protein>
    <recommendedName>
        <fullName evidence="3">DUF2303 family protein</fullName>
    </recommendedName>
</protein>
<dbReference type="Pfam" id="PF10065">
    <property type="entry name" value="DUF2303"/>
    <property type="match status" value="1"/>
</dbReference>
<evidence type="ECO:0000313" key="1">
    <source>
        <dbReference type="EMBL" id="EFB74032.1"/>
    </source>
</evidence>
<accession>D1NX93</accession>
<gene>
    <name evidence="1" type="ORF">PROVRUST_04521</name>
</gene>
<evidence type="ECO:0000313" key="2">
    <source>
        <dbReference type="Proteomes" id="UP000005512"/>
    </source>
</evidence>
<dbReference type="RefSeq" id="WP_006812620.1">
    <property type="nucleotide sequence ID" value="NZ_GG703817.1"/>
</dbReference>
<organism evidence="1 2">
    <name type="scientific">Providencia rustigianii DSM 4541</name>
    <dbReference type="NCBI Taxonomy" id="500637"/>
    <lineage>
        <taxon>Bacteria</taxon>
        <taxon>Pseudomonadati</taxon>
        <taxon>Pseudomonadota</taxon>
        <taxon>Gammaproteobacteria</taxon>
        <taxon>Enterobacterales</taxon>
        <taxon>Morganellaceae</taxon>
        <taxon>Providencia</taxon>
    </lineage>
</organism>
<evidence type="ECO:0008006" key="3">
    <source>
        <dbReference type="Google" id="ProtNLM"/>
    </source>
</evidence>
<dbReference type="InterPro" id="IPR019276">
    <property type="entry name" value="DUF2303"/>
</dbReference>
<sequence>MSQLNGDAISQITELAISGVRLNAVENMPCPAVAVPNGLEIVNLERYQNGRYRFRGSLKTTSINDFVKYSVGYSDALGVRCFIDAEDMTARTIFNLGTIEHPGHADNSALIVLKKTSPFSAVLSVNGRKQGQKELAEWLEDWRDHLLAFDADGNVLDIKQAIGAVRRITIESSRSSDHEDSDFSARRSVMENVEAKSKDIMPAAFEFKCTPYDELQERAIKLRYSILTSQDTPALVLRIVQLENLQELMAQEFRDILSAKFEETQIETFIGNFSA</sequence>
<comment type="caution">
    <text evidence="1">The sequence shown here is derived from an EMBL/GenBank/DDBJ whole genome shotgun (WGS) entry which is preliminary data.</text>
</comment>
<dbReference type="Proteomes" id="UP000005512">
    <property type="component" value="Unassembled WGS sequence"/>
</dbReference>
<keyword evidence="2" id="KW-1185">Reference proteome</keyword>
<proteinExistence type="predicted"/>
<name>D1NX93_9GAMM</name>
<dbReference type="HOGENOM" id="CLU_089203_1_0_6"/>
<dbReference type="STRING" id="500637.PROVRUST_04521"/>
<reference evidence="1" key="1">
    <citation type="submission" date="2009-12" db="EMBL/GenBank/DDBJ databases">
        <authorList>
            <person name="Weinstock G."/>
            <person name="Sodergren E."/>
            <person name="Clifton S."/>
            <person name="Fulton L."/>
            <person name="Fulton B."/>
            <person name="Courtney L."/>
            <person name="Fronick C."/>
            <person name="Harrison M."/>
            <person name="Strong C."/>
            <person name="Farmer C."/>
            <person name="Delahaunty K."/>
            <person name="Markovic C."/>
            <person name="Hall O."/>
            <person name="Minx P."/>
            <person name="Tomlinson C."/>
            <person name="Mitreva M."/>
            <person name="Nelson J."/>
            <person name="Hou S."/>
            <person name="Wollam A."/>
            <person name="Pepin K.H."/>
            <person name="Johnson M."/>
            <person name="Bhonagiri V."/>
            <person name="Nash W.E."/>
            <person name="Warren W."/>
            <person name="Chinwalla A."/>
            <person name="Mardis E.R."/>
            <person name="Wilson R.K."/>
        </authorList>
    </citation>
    <scope>NUCLEOTIDE SEQUENCE [LARGE SCALE GENOMIC DNA]</scope>
    <source>
        <strain evidence="1">DSM 4541</strain>
    </source>
</reference>
<dbReference type="eggNOG" id="COG5532">
    <property type="taxonomic scope" value="Bacteria"/>
</dbReference>
<dbReference type="EMBL" id="ABXV02000002">
    <property type="protein sequence ID" value="EFB74032.1"/>
    <property type="molecule type" value="Genomic_DNA"/>
</dbReference>
<dbReference type="AlphaFoldDB" id="D1NX93"/>